<dbReference type="Proteomes" id="UP001595556">
    <property type="component" value="Unassembled WGS sequence"/>
</dbReference>
<evidence type="ECO:0000256" key="1">
    <source>
        <dbReference type="SAM" id="MobiDB-lite"/>
    </source>
</evidence>
<dbReference type="EMBL" id="JBHRTI010000004">
    <property type="protein sequence ID" value="MFC3147568.1"/>
    <property type="molecule type" value="Genomic_DNA"/>
</dbReference>
<evidence type="ECO:0008006" key="4">
    <source>
        <dbReference type="Google" id="ProtNLM"/>
    </source>
</evidence>
<organism evidence="2 3">
    <name type="scientific">Piscinibacterium candidicorallinum</name>
    <dbReference type="NCBI Taxonomy" id="1793872"/>
    <lineage>
        <taxon>Bacteria</taxon>
        <taxon>Pseudomonadati</taxon>
        <taxon>Pseudomonadota</taxon>
        <taxon>Betaproteobacteria</taxon>
        <taxon>Burkholderiales</taxon>
        <taxon>Piscinibacterium</taxon>
    </lineage>
</organism>
<dbReference type="RefSeq" id="WP_377302795.1">
    <property type="nucleotide sequence ID" value="NZ_CP180191.1"/>
</dbReference>
<accession>A0ABV7H479</accession>
<feature type="region of interest" description="Disordered" evidence="1">
    <location>
        <begin position="1"/>
        <end position="32"/>
    </location>
</feature>
<keyword evidence="3" id="KW-1185">Reference proteome</keyword>
<feature type="compositionally biased region" description="Low complexity" evidence="1">
    <location>
        <begin position="1"/>
        <end position="15"/>
    </location>
</feature>
<sequence length="507" mass="52465">MAHAPRTATAPATPAIGGIQFPTGADGQRSSSATGKAIFGAALAVLDAPAAASLQAERNWRKRYAQHLHHLTAAMLAQPEQTAAAAQAGLDATHAAFVFSRDGAERPLAQAMAQPSSALKTSEIPGRAAPAGWTVPYRGQSLSGDALRRQIDDWLARELLEPGAAAALHRASGEPGWFDLRDRSIALLGAGAEAGPLRWLTAWGARVAAIDLPREAIFTRIRSLAEQGAGTVLAPQAAEGAVPGADLLADTPELAAWLCEVFAPPSGELDLLALAYADGERHARVAVAMDALIAAVQVRHPKAGVGFLATPTDSFAVPPEVAAAGRARWAARGVGARLAHALSAGQAFAPNLTESIDVAGQAWSITECSVLQQGPNYALAKRLQHWRALASAAAGRAVSINVAPSTNTWSVVKNRLLAAGFAGADLFGVEVFEPETTNALMAALWVHDLRTRSAPSAAAARPAVGAAHPLALLSHQSFHGGLWRLPYVPASALAVAALAGLARGRKH</sequence>
<name>A0ABV7H479_9BURK</name>
<reference evidence="3" key="1">
    <citation type="journal article" date="2019" name="Int. J. Syst. Evol. Microbiol.">
        <title>The Global Catalogue of Microorganisms (GCM) 10K type strain sequencing project: providing services to taxonomists for standard genome sequencing and annotation.</title>
        <authorList>
            <consortium name="The Broad Institute Genomics Platform"/>
            <consortium name="The Broad Institute Genome Sequencing Center for Infectious Disease"/>
            <person name="Wu L."/>
            <person name="Ma J."/>
        </authorList>
    </citation>
    <scope>NUCLEOTIDE SEQUENCE [LARGE SCALE GENOMIC DNA]</scope>
    <source>
        <strain evidence="3">KCTC 52168</strain>
    </source>
</reference>
<proteinExistence type="predicted"/>
<protein>
    <recommendedName>
        <fullName evidence="4">Class I SAM-dependent methyltransferase</fullName>
    </recommendedName>
</protein>
<gene>
    <name evidence="2" type="ORF">ACFOEN_07935</name>
</gene>
<evidence type="ECO:0000313" key="2">
    <source>
        <dbReference type="EMBL" id="MFC3147568.1"/>
    </source>
</evidence>
<comment type="caution">
    <text evidence="2">The sequence shown here is derived from an EMBL/GenBank/DDBJ whole genome shotgun (WGS) entry which is preliminary data.</text>
</comment>
<evidence type="ECO:0000313" key="3">
    <source>
        <dbReference type="Proteomes" id="UP001595556"/>
    </source>
</evidence>